<dbReference type="Proteomes" id="UP000250535">
    <property type="component" value="Segment"/>
</dbReference>
<proteinExistence type="predicted"/>
<dbReference type="EMBL" id="MH271303">
    <property type="protein sequence ID" value="AWY05266.1"/>
    <property type="molecule type" value="Genomic_DNA"/>
</dbReference>
<dbReference type="RefSeq" id="YP_009802684.1">
    <property type="nucleotide sequence ID" value="NC_047987.1"/>
</dbReference>
<evidence type="ECO:0000313" key="2">
    <source>
        <dbReference type="Proteomes" id="UP000250535"/>
    </source>
</evidence>
<keyword evidence="2" id="KW-1185">Reference proteome</keyword>
<gene>
    <name evidence="1" type="primary">11</name>
    <name evidence="1" type="ORF">SEA_MEMENTOMORI_11</name>
</gene>
<evidence type="ECO:0000313" key="1">
    <source>
        <dbReference type="EMBL" id="AWY05266.1"/>
    </source>
</evidence>
<name>A0A2Z4Q5E7_9CAUD</name>
<protein>
    <submittedName>
        <fullName evidence="1">Uncharacterized protein</fullName>
    </submittedName>
</protein>
<sequence length="50" mass="5612">MKRCRKRGHRWVVMGFDPSTFAGTRPLVFLECGRCPARITAEIVAQSDCG</sequence>
<accession>A0A2Z4Q5E7</accession>
<organism evidence="1 2">
    <name type="scientific">Microbacterium phage MementoMori</name>
    <dbReference type="NCBI Taxonomy" id="2201436"/>
    <lineage>
        <taxon>Viruses</taxon>
        <taxon>Duplodnaviria</taxon>
        <taxon>Heunggongvirae</taxon>
        <taxon>Uroviricota</taxon>
        <taxon>Caudoviricetes</taxon>
        <taxon>Kutznervirinae</taxon>
        <taxon>Mementomorivirus</taxon>
        <taxon>Mementomorivirus mementomori</taxon>
    </lineage>
</organism>
<dbReference type="KEGG" id="vg:54993238"/>
<dbReference type="GeneID" id="54993238"/>
<reference evidence="1 2" key="1">
    <citation type="submission" date="2018-04" db="EMBL/GenBank/DDBJ databases">
        <authorList>
            <person name="Harrington T."/>
            <person name="Washburn E."/>
            <person name="Bricker J."/>
            <person name="McKinney A."/>
            <person name="Betsko A.J."/>
            <person name="Garlena R.A."/>
            <person name="Russell D.A."/>
            <person name="Pope W.A."/>
            <person name="Jacobs-Sera D."/>
            <person name="Hatfull G.F."/>
        </authorList>
    </citation>
    <scope>NUCLEOTIDE SEQUENCE [LARGE SCALE GENOMIC DNA]</scope>
</reference>